<evidence type="ECO:0000313" key="3">
    <source>
        <dbReference type="EMBL" id="CAD7258351.1"/>
    </source>
</evidence>
<keyword evidence="2" id="KW-1133">Transmembrane helix</keyword>
<proteinExistence type="predicted"/>
<feature type="region of interest" description="Disordered" evidence="1">
    <location>
        <begin position="234"/>
        <end position="253"/>
    </location>
</feature>
<dbReference type="InterPro" id="IPR036249">
    <property type="entry name" value="Thioredoxin-like_sf"/>
</dbReference>
<name>A0A7R9ARK1_TIMSH</name>
<keyword evidence="2" id="KW-0472">Membrane</keyword>
<dbReference type="PANTHER" id="PTHR46497:SF1">
    <property type="entry name" value="THIOREDOXIN DOMAIN-CONTAINING PROTEIN 11"/>
    <property type="match status" value="1"/>
</dbReference>
<organism evidence="3">
    <name type="scientific">Timema shepardi</name>
    <name type="common">Walking stick</name>
    <dbReference type="NCBI Taxonomy" id="629360"/>
    <lineage>
        <taxon>Eukaryota</taxon>
        <taxon>Metazoa</taxon>
        <taxon>Ecdysozoa</taxon>
        <taxon>Arthropoda</taxon>
        <taxon>Hexapoda</taxon>
        <taxon>Insecta</taxon>
        <taxon>Pterygota</taxon>
        <taxon>Neoptera</taxon>
        <taxon>Polyneoptera</taxon>
        <taxon>Phasmatodea</taxon>
        <taxon>Timematodea</taxon>
        <taxon>Timematoidea</taxon>
        <taxon>Timematidae</taxon>
        <taxon>Timema</taxon>
    </lineage>
</organism>
<dbReference type="EMBL" id="OC000797">
    <property type="protein sequence ID" value="CAD7258351.1"/>
    <property type="molecule type" value="Genomic_DNA"/>
</dbReference>
<dbReference type="PANTHER" id="PTHR46497">
    <property type="entry name" value="THIOREDOXIN DOMAIN-CONTAINING PROTEIN 11"/>
    <property type="match status" value="1"/>
</dbReference>
<feature type="transmembrane region" description="Helical" evidence="2">
    <location>
        <begin position="91"/>
        <end position="108"/>
    </location>
</feature>
<gene>
    <name evidence="3" type="ORF">TSIB3V08_LOCUS2588</name>
</gene>
<evidence type="ECO:0000256" key="2">
    <source>
        <dbReference type="SAM" id="Phobius"/>
    </source>
</evidence>
<keyword evidence="2" id="KW-0812">Transmembrane</keyword>
<dbReference type="InterPro" id="IPR052792">
    <property type="entry name" value="Thioredoxin_dom-contain_11"/>
</dbReference>
<dbReference type="Gene3D" id="3.40.30.10">
    <property type="entry name" value="Glutaredoxin"/>
    <property type="match status" value="2"/>
</dbReference>
<protein>
    <recommendedName>
        <fullName evidence="4">Thioredoxin domain-containing protein</fullName>
    </recommendedName>
</protein>
<accession>A0A7R9ARK1</accession>
<feature type="compositionally biased region" description="Polar residues" evidence="1">
    <location>
        <begin position="234"/>
        <end position="251"/>
    </location>
</feature>
<sequence>MHDPTTAPITRGAAVAQASREYGSDEPYTPEALTKWVVANAHQVSVWLSPPGIKSLTLSPYVEEDSVMILFTPRNLLYTVNYNYNLVHKNFFYVIIFVVILFIVSSQVNDDSLLREVGQEYYNCDDNPWVKDFVQYLGNERAMSKDMYTDFELQCSQWREKVRREELTAPPIQVVSNFWANGSCSGRRRCKMCSTCSDKCLVNAQDVSKDCKCDGGPGFDSYLHQQVCWKQTHHGSNVGSSHPPSMKTSMLTGKDDERSSENLIEAAIEESCLRFHQAHNAHVPVFPRATYHRKTPRNFTGLACRTNKTLSFLAMDSVQFHQFAEGLGVNVLARKDKTAVVIFNAVDESSYLLEAELSKGSLVDFIVNYTEGFLSRSLRSTARKPIALNRYPEINSQNCQQDEGSICVLELTTDTFFSTVLDKDKAAPPTLYTAWTATQSILFEPSVTISPTVLGAHENSSFYWHSWQPLSLMFYRTNGKLPFFPLDKARQQWRQFCLNSLYFHRHPLPSTVSHVAGTLSYLPSRLTFPRLHPTTHRDTRVTGTPSFYLSTLLIYLSLSLAIPRAIVVLYHTPYCGFCHGVAHIFLTVARYFRTVAKLQFARIDGEHNDLPWEYTMDHFPAILFFPARSAPQYLLNRSLTERFPRSTRSIAHRALPKICSVDRSQSTPQDLLDQSLTERSPRKSESRVFPRHLPVTVPNLVNFVLANLGPSESKLQGLIGLCAAWERGHDDKSARDCLTRVRQECLTIIANSLAVCRTTRLRRQFYLDSSSVRDSVSRHYQQLLYKKMKLLFLKLQHIKEIHLLLGSLDRLREDSREFRIIQSIFQVYLCSFNNGSADIPTSPETESIPVIDTRQATLQEHKNVKDEL</sequence>
<evidence type="ECO:0000256" key="1">
    <source>
        <dbReference type="SAM" id="MobiDB-lite"/>
    </source>
</evidence>
<dbReference type="SUPFAM" id="SSF52833">
    <property type="entry name" value="Thioredoxin-like"/>
    <property type="match status" value="1"/>
</dbReference>
<reference evidence="3" key="1">
    <citation type="submission" date="2020-11" db="EMBL/GenBank/DDBJ databases">
        <authorList>
            <person name="Tran Van P."/>
        </authorList>
    </citation>
    <scope>NUCLEOTIDE SEQUENCE</scope>
</reference>
<dbReference type="AlphaFoldDB" id="A0A7R9ARK1"/>
<evidence type="ECO:0008006" key="4">
    <source>
        <dbReference type="Google" id="ProtNLM"/>
    </source>
</evidence>